<gene>
    <name evidence="2" type="ORF">AVDCRST_MAG91-1880</name>
</gene>
<evidence type="ECO:0000313" key="2">
    <source>
        <dbReference type="EMBL" id="CAA9515887.1"/>
    </source>
</evidence>
<feature type="region of interest" description="Disordered" evidence="1">
    <location>
        <begin position="65"/>
        <end position="110"/>
    </location>
</feature>
<organism evidence="2">
    <name type="scientific">uncultured Sphingomonadaceae bacterium</name>
    <dbReference type="NCBI Taxonomy" id="169976"/>
    <lineage>
        <taxon>Bacteria</taxon>
        <taxon>Pseudomonadati</taxon>
        <taxon>Pseudomonadota</taxon>
        <taxon>Alphaproteobacteria</taxon>
        <taxon>Sphingomonadales</taxon>
        <taxon>Sphingomonadaceae</taxon>
        <taxon>environmental samples</taxon>
    </lineage>
</organism>
<feature type="non-terminal residue" evidence="2">
    <location>
        <position position="1"/>
    </location>
</feature>
<name>A0A6J4T805_9SPHN</name>
<sequence>NSYHLRGRAIDIARRPGVRHADLEAAYRKAGYSLIESLDEGDHSHFAFGVPGSTAKSELPKIQEFASNDAVTAPKCDSSQLQTRRRPDRFGGCEEASEPTSGLKPLEPAE</sequence>
<reference evidence="2" key="1">
    <citation type="submission" date="2020-02" db="EMBL/GenBank/DDBJ databases">
        <authorList>
            <person name="Meier V. D."/>
        </authorList>
    </citation>
    <scope>NUCLEOTIDE SEQUENCE</scope>
    <source>
        <strain evidence="2">AVDCRST_MAG91</strain>
    </source>
</reference>
<dbReference type="EMBL" id="CADCVX010000351">
    <property type="protein sequence ID" value="CAA9515887.1"/>
    <property type="molecule type" value="Genomic_DNA"/>
</dbReference>
<protein>
    <recommendedName>
        <fullName evidence="3">Peptidase M15A C-terminal domain-containing protein</fullName>
    </recommendedName>
</protein>
<dbReference type="AlphaFoldDB" id="A0A6J4T805"/>
<accession>A0A6J4T805</accession>
<evidence type="ECO:0008006" key="3">
    <source>
        <dbReference type="Google" id="ProtNLM"/>
    </source>
</evidence>
<proteinExistence type="predicted"/>
<evidence type="ECO:0000256" key="1">
    <source>
        <dbReference type="SAM" id="MobiDB-lite"/>
    </source>
</evidence>